<keyword evidence="2" id="KW-1185">Reference proteome</keyword>
<name>A0AAW1PY62_9CHLO</name>
<organism evidence="1 2">
    <name type="scientific">Symbiochloris irregularis</name>
    <dbReference type="NCBI Taxonomy" id="706552"/>
    <lineage>
        <taxon>Eukaryota</taxon>
        <taxon>Viridiplantae</taxon>
        <taxon>Chlorophyta</taxon>
        <taxon>core chlorophytes</taxon>
        <taxon>Trebouxiophyceae</taxon>
        <taxon>Trebouxiales</taxon>
        <taxon>Trebouxiaceae</taxon>
        <taxon>Symbiochloris</taxon>
    </lineage>
</organism>
<comment type="caution">
    <text evidence="1">The sequence shown here is derived from an EMBL/GenBank/DDBJ whole genome shotgun (WGS) entry which is preliminary data.</text>
</comment>
<reference evidence="1 2" key="1">
    <citation type="journal article" date="2024" name="Nat. Commun.">
        <title>Phylogenomics reveals the evolutionary origins of lichenization in chlorophyte algae.</title>
        <authorList>
            <person name="Puginier C."/>
            <person name="Libourel C."/>
            <person name="Otte J."/>
            <person name="Skaloud P."/>
            <person name="Haon M."/>
            <person name="Grisel S."/>
            <person name="Petersen M."/>
            <person name="Berrin J.G."/>
            <person name="Delaux P.M."/>
            <person name="Dal Grande F."/>
            <person name="Keller J."/>
        </authorList>
    </citation>
    <scope>NUCLEOTIDE SEQUENCE [LARGE SCALE GENOMIC DNA]</scope>
    <source>
        <strain evidence="1 2">SAG 2036</strain>
    </source>
</reference>
<dbReference type="Proteomes" id="UP001465755">
    <property type="component" value="Unassembled WGS sequence"/>
</dbReference>
<dbReference type="EMBL" id="JALJOQ010000004">
    <property type="protein sequence ID" value="KAK9813553.1"/>
    <property type="molecule type" value="Genomic_DNA"/>
</dbReference>
<accession>A0AAW1PY62</accession>
<evidence type="ECO:0000313" key="2">
    <source>
        <dbReference type="Proteomes" id="UP001465755"/>
    </source>
</evidence>
<gene>
    <name evidence="1" type="ORF">WJX73_006605</name>
</gene>
<evidence type="ECO:0000313" key="1">
    <source>
        <dbReference type="EMBL" id="KAK9813553.1"/>
    </source>
</evidence>
<protein>
    <submittedName>
        <fullName evidence="1">Uncharacterized protein</fullName>
    </submittedName>
</protein>
<dbReference type="AlphaFoldDB" id="A0AAW1PY62"/>
<sequence length="165" mass="17180">MVWYKLSAAGTAASQHVSTCGARTHLCAQDHFEQGCTSVKASLEADTAKHTLSRCNSFEGQAATAAAMPGLWSKQPAGDCHAPAPKTGSDYAVIAATIPPGAHISIMACDTVRQHAAGGYWISDCCNKATSGHSWHQTAWSHFQPASLTGAKACSARGSMTSMTL</sequence>
<proteinExistence type="predicted"/>